<keyword evidence="2" id="KW-0521">NADP</keyword>
<evidence type="ECO:0000313" key="5">
    <source>
        <dbReference type="Proteomes" id="UP000177625"/>
    </source>
</evidence>
<evidence type="ECO:0000256" key="3">
    <source>
        <dbReference type="ARBA" id="ARBA00023002"/>
    </source>
</evidence>
<evidence type="ECO:0000313" key="4">
    <source>
        <dbReference type="EMBL" id="CZT50942.1"/>
    </source>
</evidence>
<keyword evidence="5" id="KW-1185">Reference proteome</keyword>
<evidence type="ECO:0000256" key="1">
    <source>
        <dbReference type="ARBA" id="ARBA00006484"/>
    </source>
</evidence>
<proteinExistence type="inferred from homology"/>
<accession>A0A1E1MPC7</accession>
<dbReference type="GO" id="GO:0005737">
    <property type="term" value="C:cytoplasm"/>
    <property type="evidence" value="ECO:0007669"/>
    <property type="project" value="TreeGrafter"/>
</dbReference>
<dbReference type="PANTHER" id="PTHR44229:SF4">
    <property type="entry name" value="15-HYDROXYPROSTAGLANDIN DEHYDROGENASE [NAD(+)]"/>
    <property type="match status" value="1"/>
</dbReference>
<name>A0A1E1MPC7_RHYSE</name>
<comment type="similarity">
    <text evidence="1">Belongs to the short-chain dehydrogenases/reductases (SDR) family.</text>
</comment>
<protein>
    <submittedName>
        <fullName evidence="4">Uncharacterized protein</fullName>
    </submittedName>
</protein>
<reference evidence="5" key="1">
    <citation type="submission" date="2016-03" db="EMBL/GenBank/DDBJ databases">
        <authorList>
            <person name="Guldener U."/>
        </authorList>
    </citation>
    <scope>NUCLEOTIDE SEQUENCE [LARGE SCALE GENOMIC DNA]</scope>
</reference>
<organism evidence="4 5">
    <name type="scientific">Rhynchosporium secalis</name>
    <name type="common">Barley scald fungus</name>
    <dbReference type="NCBI Taxonomy" id="38038"/>
    <lineage>
        <taxon>Eukaryota</taxon>
        <taxon>Fungi</taxon>
        <taxon>Dikarya</taxon>
        <taxon>Ascomycota</taxon>
        <taxon>Pezizomycotina</taxon>
        <taxon>Leotiomycetes</taxon>
        <taxon>Helotiales</taxon>
        <taxon>Ploettnerulaceae</taxon>
        <taxon>Rhynchosporium</taxon>
    </lineage>
</organism>
<dbReference type="InterPro" id="IPR020904">
    <property type="entry name" value="Sc_DH/Rdtase_CS"/>
</dbReference>
<dbReference type="PROSITE" id="PS00061">
    <property type="entry name" value="ADH_SHORT"/>
    <property type="match status" value="1"/>
</dbReference>
<dbReference type="Pfam" id="PF00106">
    <property type="entry name" value="adh_short"/>
    <property type="match status" value="1"/>
</dbReference>
<dbReference type="InterPro" id="IPR036291">
    <property type="entry name" value="NAD(P)-bd_dom_sf"/>
</dbReference>
<gene>
    <name evidence="4" type="ORF">RSE6_12017</name>
</gene>
<evidence type="ECO:0000256" key="2">
    <source>
        <dbReference type="ARBA" id="ARBA00022857"/>
    </source>
</evidence>
<dbReference type="Gene3D" id="3.40.50.720">
    <property type="entry name" value="NAD(P)-binding Rossmann-like Domain"/>
    <property type="match status" value="1"/>
</dbReference>
<dbReference type="EMBL" id="FJVC01000461">
    <property type="protein sequence ID" value="CZT50942.1"/>
    <property type="molecule type" value="Genomic_DNA"/>
</dbReference>
<dbReference type="InterPro" id="IPR002347">
    <property type="entry name" value="SDR_fam"/>
</dbReference>
<sequence length="103" mass="10810">MALQVTGKTGLVTGGGSINSWPLYAASKAGISSFVHSLGALEAQSNIRFVAVAPAIVNTPIWAERRGLVDKKVDAWISPSRIAEVMLDVVQGHKLDGLEGRVG</sequence>
<keyword evidence="3" id="KW-0560">Oxidoreductase</keyword>
<dbReference type="SUPFAM" id="SSF51735">
    <property type="entry name" value="NAD(P)-binding Rossmann-fold domains"/>
    <property type="match status" value="1"/>
</dbReference>
<dbReference type="PANTHER" id="PTHR44229">
    <property type="entry name" value="15-HYDROXYPROSTAGLANDIN DEHYDROGENASE [NAD(+)]"/>
    <property type="match status" value="1"/>
</dbReference>
<dbReference type="Proteomes" id="UP000177625">
    <property type="component" value="Unassembled WGS sequence"/>
</dbReference>
<dbReference type="AlphaFoldDB" id="A0A1E1MPC7"/>
<dbReference type="GO" id="GO:0016616">
    <property type="term" value="F:oxidoreductase activity, acting on the CH-OH group of donors, NAD or NADP as acceptor"/>
    <property type="evidence" value="ECO:0007669"/>
    <property type="project" value="TreeGrafter"/>
</dbReference>